<proteinExistence type="predicted"/>
<dbReference type="PANTHER" id="PTHR46742">
    <property type="entry name" value="LYSINE-RICH COILED-COIL PROTEIN 1"/>
    <property type="match status" value="1"/>
</dbReference>
<feature type="compositionally biased region" description="Basic and acidic residues" evidence="1">
    <location>
        <begin position="79"/>
        <end position="96"/>
    </location>
</feature>
<dbReference type="Proteomes" id="UP000694547">
    <property type="component" value="Chromosome 3"/>
</dbReference>
<reference evidence="2" key="2">
    <citation type="submission" date="2025-08" db="UniProtKB">
        <authorList>
            <consortium name="Ensembl"/>
        </authorList>
    </citation>
    <scope>IDENTIFICATION</scope>
</reference>
<name>A0A8C8W6X9_PERMB</name>
<evidence type="ECO:0000313" key="2">
    <source>
        <dbReference type="Ensembl" id="ENSPEMP00000036624.1"/>
    </source>
</evidence>
<feature type="compositionally biased region" description="Basic and acidic residues" evidence="1">
    <location>
        <begin position="151"/>
        <end position="170"/>
    </location>
</feature>
<feature type="region of interest" description="Disordered" evidence="1">
    <location>
        <begin position="54"/>
        <end position="197"/>
    </location>
</feature>
<dbReference type="PANTHER" id="PTHR46742:SF1">
    <property type="entry name" value="LYSINE RICH COILED-COIL 1"/>
    <property type="match status" value="1"/>
</dbReference>
<dbReference type="GeneTree" id="ENSGT00960000189758"/>
<protein>
    <submittedName>
        <fullName evidence="2">Uncharacterized protein</fullName>
    </submittedName>
</protein>
<keyword evidence="3" id="KW-1185">Reference proteome</keyword>
<organism evidence="2 3">
    <name type="scientific">Peromyscus maniculatus bairdii</name>
    <name type="common">Prairie deer mouse</name>
    <dbReference type="NCBI Taxonomy" id="230844"/>
    <lineage>
        <taxon>Eukaryota</taxon>
        <taxon>Metazoa</taxon>
        <taxon>Chordata</taxon>
        <taxon>Craniata</taxon>
        <taxon>Vertebrata</taxon>
        <taxon>Euteleostomi</taxon>
        <taxon>Mammalia</taxon>
        <taxon>Eutheria</taxon>
        <taxon>Euarchontoglires</taxon>
        <taxon>Glires</taxon>
        <taxon>Rodentia</taxon>
        <taxon>Myomorpha</taxon>
        <taxon>Muroidea</taxon>
        <taxon>Cricetidae</taxon>
        <taxon>Neotominae</taxon>
        <taxon>Peromyscus</taxon>
    </lineage>
</organism>
<evidence type="ECO:0000256" key="1">
    <source>
        <dbReference type="SAM" id="MobiDB-lite"/>
    </source>
</evidence>
<reference evidence="2 3" key="1">
    <citation type="submission" date="2018-10" db="EMBL/GenBank/DDBJ databases">
        <title>Improved assembly of the deer mouse Peromyscus maniculatus genome.</title>
        <authorList>
            <person name="Lassance J.-M."/>
            <person name="Hoekstra H.E."/>
        </authorList>
    </citation>
    <scope>NUCLEOTIDE SEQUENCE [LARGE SCALE GENOMIC DNA]</scope>
</reference>
<accession>A0A8C8W6X9</accession>
<sequence>MEKPQTNDSFQHELEDFIRKQRARITSRNLGLHPRTFVRNTAEESFHQERDCVSWGAPMLGPPLSSRKHPRSSTSYERPTVEDLVPHCTRKLESLKRHQKNQPVSQDGHQEWGGATGVEQGTLKRKHHREKASHREDGGLSRRKASAEPAGTDKSEPRKRTRHDGRDPTRSRRQSHREKKEPEERDLWDEAILGSCH</sequence>
<evidence type="ECO:0000313" key="3">
    <source>
        <dbReference type="Proteomes" id="UP000694547"/>
    </source>
</evidence>
<dbReference type="AlphaFoldDB" id="A0A8C8W6X9"/>
<dbReference type="Ensembl" id="ENSPEMT00000042303.1">
    <property type="protein sequence ID" value="ENSPEMP00000036624.1"/>
    <property type="gene ID" value="ENSPEMG00000029745.1"/>
</dbReference>
<feature type="compositionally biased region" description="Basic residues" evidence="1">
    <location>
        <begin position="123"/>
        <end position="132"/>
    </location>
</feature>
<reference evidence="2" key="3">
    <citation type="submission" date="2025-09" db="UniProtKB">
        <authorList>
            <consortium name="Ensembl"/>
        </authorList>
    </citation>
    <scope>IDENTIFICATION</scope>
</reference>